<dbReference type="RefSeq" id="WP_142708489.1">
    <property type="nucleotide sequence ID" value="NZ_VIRS01000030.1"/>
</dbReference>
<reference evidence="1 2" key="1">
    <citation type="submission" date="2019-07" db="EMBL/GenBank/DDBJ databases">
        <title>Cryptosporangium phraense sp. nov., isolated from plant litter.</title>
        <authorList>
            <person name="Suriyachadkun C."/>
        </authorList>
    </citation>
    <scope>NUCLEOTIDE SEQUENCE [LARGE SCALE GENOMIC DNA]</scope>
    <source>
        <strain evidence="1 2">A-T 5661</strain>
    </source>
</reference>
<dbReference type="InParanoid" id="A0A545AIB4"/>
<proteinExistence type="predicted"/>
<dbReference type="OrthoDB" id="5194034at2"/>
<gene>
    <name evidence="1" type="ORF">FL583_31345</name>
</gene>
<sequence>MERAFDDASLTQVIAVLMQATPEIRTLELLDDVTIKINGEIVVEGDSPAEIASLLEFFIAEDMWIRSTENDEKS</sequence>
<name>A0A545AIB4_9ACTN</name>
<evidence type="ECO:0000313" key="1">
    <source>
        <dbReference type="EMBL" id="TQS41059.1"/>
    </source>
</evidence>
<dbReference type="AlphaFoldDB" id="A0A545AIB4"/>
<dbReference type="Proteomes" id="UP000317982">
    <property type="component" value="Unassembled WGS sequence"/>
</dbReference>
<keyword evidence="2" id="KW-1185">Reference proteome</keyword>
<evidence type="ECO:0000313" key="2">
    <source>
        <dbReference type="Proteomes" id="UP000317982"/>
    </source>
</evidence>
<protein>
    <submittedName>
        <fullName evidence="1">Uncharacterized protein</fullName>
    </submittedName>
</protein>
<organism evidence="1 2">
    <name type="scientific">Cryptosporangium phraense</name>
    <dbReference type="NCBI Taxonomy" id="2593070"/>
    <lineage>
        <taxon>Bacteria</taxon>
        <taxon>Bacillati</taxon>
        <taxon>Actinomycetota</taxon>
        <taxon>Actinomycetes</taxon>
        <taxon>Cryptosporangiales</taxon>
        <taxon>Cryptosporangiaceae</taxon>
        <taxon>Cryptosporangium</taxon>
    </lineage>
</organism>
<comment type="caution">
    <text evidence="1">The sequence shown here is derived from an EMBL/GenBank/DDBJ whole genome shotgun (WGS) entry which is preliminary data.</text>
</comment>
<dbReference type="EMBL" id="VIRS01000030">
    <property type="protein sequence ID" value="TQS41059.1"/>
    <property type="molecule type" value="Genomic_DNA"/>
</dbReference>
<accession>A0A545AIB4</accession>